<comment type="caution">
    <text evidence="2">The sequence shown here is derived from an EMBL/GenBank/DDBJ whole genome shotgun (WGS) entry which is preliminary data.</text>
</comment>
<dbReference type="AlphaFoldDB" id="A0AAD3CQP2"/>
<dbReference type="EMBL" id="BLLK01000038">
    <property type="protein sequence ID" value="GFH50378.1"/>
    <property type="molecule type" value="Genomic_DNA"/>
</dbReference>
<gene>
    <name evidence="2" type="ORF">CTEN210_06854</name>
</gene>
<protein>
    <submittedName>
        <fullName evidence="2">Uncharacterized protein</fullName>
    </submittedName>
</protein>
<dbReference type="Proteomes" id="UP001054902">
    <property type="component" value="Unassembled WGS sequence"/>
</dbReference>
<evidence type="ECO:0000313" key="2">
    <source>
        <dbReference type="EMBL" id="GFH50378.1"/>
    </source>
</evidence>
<accession>A0AAD3CQP2</accession>
<name>A0AAD3CQP2_9STRA</name>
<feature type="region of interest" description="Disordered" evidence="1">
    <location>
        <begin position="401"/>
        <end position="488"/>
    </location>
</feature>
<evidence type="ECO:0000256" key="1">
    <source>
        <dbReference type="SAM" id="MobiDB-lite"/>
    </source>
</evidence>
<feature type="region of interest" description="Disordered" evidence="1">
    <location>
        <begin position="22"/>
        <end position="68"/>
    </location>
</feature>
<organism evidence="2 3">
    <name type="scientific">Chaetoceros tenuissimus</name>
    <dbReference type="NCBI Taxonomy" id="426638"/>
    <lineage>
        <taxon>Eukaryota</taxon>
        <taxon>Sar</taxon>
        <taxon>Stramenopiles</taxon>
        <taxon>Ochrophyta</taxon>
        <taxon>Bacillariophyta</taxon>
        <taxon>Coscinodiscophyceae</taxon>
        <taxon>Chaetocerotophycidae</taxon>
        <taxon>Chaetocerotales</taxon>
        <taxon>Chaetocerotaceae</taxon>
        <taxon>Chaetoceros</taxon>
    </lineage>
</organism>
<feature type="region of interest" description="Disordered" evidence="1">
    <location>
        <begin position="586"/>
        <end position="605"/>
    </location>
</feature>
<evidence type="ECO:0000313" key="3">
    <source>
        <dbReference type="Proteomes" id="UP001054902"/>
    </source>
</evidence>
<feature type="compositionally biased region" description="Polar residues" evidence="1">
    <location>
        <begin position="22"/>
        <end position="34"/>
    </location>
</feature>
<proteinExistence type="predicted"/>
<feature type="compositionally biased region" description="Basic residues" evidence="1">
    <location>
        <begin position="35"/>
        <end position="68"/>
    </location>
</feature>
<sequence>MEFHRGTKDCLAADSFQSRQAYAATNNKNSTSSIKTKRSKYNNSNKRVKKKRQVHKSPLKMKSNRYKRHFKAKAYQSPLYHKYQKSPASYDSDSSDSIQDSYLNLNFQKNHWKQQSNNTALTSVAGYSMDSYGGISSNSLHVSQIDSFGKRHVVKRMGDNRMSEATSIPYTSSRTTNTASYYPPQDEFLYNLHSIRDRSESLVSQNTEIWTLENNSQSNVLERLMQVLSKGIFCSTCSNKNSENEDGTPSKDLQESFTITERTMTINSEEEEEDSKTTMTAKKKKRGLEEIATVKRNNNSKNSLHSQENEDSCQEYGVSYVNVGELDGEYHDTRDDACSVYSIEYQHCKDLNYTSTLDDSHHALNHVHSMHSLGDVDAMNNHGDSFLSPKGNTQKQLFQEEENNDSQYHGNSNDNDNDEEQDDEVTNNYNFDKNLEYPSKKKKHQRYDSELPLSPMTPTPPLPRGRTGTSSPMPRGVGRPPMISSRMTSYGMQSQSGYMSARERLNTADNQTVCTMNTFHTVNTTGTYHRRTDSSCTFTANSLAMIFHGEQNTNASREREVATTPVKSPTANIIPKTVKTVSKRRNGNEIQDEISPLDNEEGATKSRNYRELLEKYGDNVSEESDYDSSAEKPWNRELKVDLFQNADTPSSIIDSVDGENDDPHSITASDVDSSSHCLSPIDLNKSIPRTKPSSAGMEVALPQSCQEDGVYFPQSKVFSEELQQTDEKPITFEGWVAYSREEGELQQFVQKKNRIKRNHLRYVILKENKLYIRSSRKANGDRDSQSLLSNDKVLKLSTKMNVENEYISKRHGQCITIREPRLISEKGKASDLVCTILPVQLDRSFFKDEECSQLISTDDYKKVRDSIFGKKNGCRKDTIATTTKAYHDKTPYPTRDNSLSFVWPMNIFDTTVPFEQNTTALHIFFALDIAIRHR</sequence>
<keyword evidence="3" id="KW-1185">Reference proteome</keyword>
<feature type="compositionally biased region" description="Acidic residues" evidence="1">
    <location>
        <begin position="415"/>
        <end position="425"/>
    </location>
</feature>
<reference evidence="2 3" key="1">
    <citation type="journal article" date="2021" name="Sci. Rep.">
        <title>The genome of the diatom Chaetoceros tenuissimus carries an ancient integrated fragment of an extant virus.</title>
        <authorList>
            <person name="Hongo Y."/>
            <person name="Kimura K."/>
            <person name="Takaki Y."/>
            <person name="Yoshida Y."/>
            <person name="Baba S."/>
            <person name="Kobayashi G."/>
            <person name="Nagasaki K."/>
            <person name="Hano T."/>
            <person name="Tomaru Y."/>
        </authorList>
    </citation>
    <scope>NUCLEOTIDE SEQUENCE [LARGE SCALE GENOMIC DNA]</scope>
    <source>
        <strain evidence="2 3">NIES-3715</strain>
    </source>
</reference>